<keyword evidence="1" id="KW-0472">Membrane</keyword>
<feature type="transmembrane region" description="Helical" evidence="1">
    <location>
        <begin position="249"/>
        <end position="267"/>
    </location>
</feature>
<dbReference type="InterPro" id="IPR032809">
    <property type="entry name" value="Put_HupE_UreJ"/>
</dbReference>
<evidence type="ECO:0000313" key="3">
    <source>
        <dbReference type="Proteomes" id="UP000625316"/>
    </source>
</evidence>
<feature type="transmembrane region" description="Helical" evidence="1">
    <location>
        <begin position="274"/>
        <end position="293"/>
    </location>
</feature>
<accession>A0A928VMT1</accession>
<reference evidence="2" key="1">
    <citation type="submission" date="2020-10" db="EMBL/GenBank/DDBJ databases">
        <authorList>
            <person name="Castelo-Branco R."/>
            <person name="Eusebio N."/>
            <person name="Adriana R."/>
            <person name="Vieira A."/>
            <person name="Brugerolle De Fraissinette N."/>
            <person name="Rezende De Castro R."/>
            <person name="Schneider M.P."/>
            <person name="Vasconcelos V."/>
            <person name="Leao P.N."/>
        </authorList>
    </citation>
    <scope>NUCLEOTIDE SEQUENCE</scope>
    <source>
        <strain evidence="2">LEGE 11480</strain>
    </source>
</reference>
<protein>
    <submittedName>
        <fullName evidence="2">HupE/UreJ family protein</fullName>
    </submittedName>
</protein>
<proteinExistence type="predicted"/>
<feature type="transmembrane region" description="Helical" evidence="1">
    <location>
        <begin position="176"/>
        <end position="196"/>
    </location>
</feature>
<dbReference type="Pfam" id="PF13795">
    <property type="entry name" value="HupE_UreJ_2"/>
    <property type="match status" value="1"/>
</dbReference>
<evidence type="ECO:0000313" key="2">
    <source>
        <dbReference type="EMBL" id="MBE9028844.1"/>
    </source>
</evidence>
<feature type="transmembrane region" description="Helical" evidence="1">
    <location>
        <begin position="341"/>
        <end position="359"/>
    </location>
</feature>
<gene>
    <name evidence="2" type="ORF">IQ266_03595</name>
</gene>
<keyword evidence="1" id="KW-0812">Transmembrane</keyword>
<keyword evidence="1" id="KW-1133">Transmembrane helix</keyword>
<comment type="caution">
    <text evidence="2">The sequence shown here is derived from an EMBL/GenBank/DDBJ whole genome shotgun (WGS) entry which is preliminary data.</text>
</comment>
<name>A0A928VMT1_9CYAN</name>
<dbReference type="Proteomes" id="UP000625316">
    <property type="component" value="Unassembled WGS sequence"/>
</dbReference>
<dbReference type="EMBL" id="JADEXQ010000008">
    <property type="protein sequence ID" value="MBE9028844.1"/>
    <property type="molecule type" value="Genomic_DNA"/>
</dbReference>
<sequence>MPKALAHNLDQSYLYFQVTDKTLAARAELPVKDLNEILKLGLPNDRKVSPEELQPHLEQIKSYVARNMDIQCAPQNCDLIFQKYDVLESRVQFLQLSYQVTGFQTRPDTVQARYDAILADKTSKYTNMVLIEQNWNAGTFGNEATPLLIFTEPGKTHKVEFAAGSFWQGFSTIVQLGINHILSGIDHVLFLVALLLPSVLRRQDDRWQPVEKFSKSFIYIIKIATAFTIAHSITLGLASLEIVNLPARLVESIIAASIGLAVIEIFYPIFKGRTWFVIFLFGLFHGFGFAEIMGELGITSQHAVLSLFGFNLGVEIGQLAIIAVVFPFLYLLRKQRFYPSLILKGGGLALGILSLYWFIERAFAVNLPVGPIVQGLMPG</sequence>
<dbReference type="RefSeq" id="WP_264323667.1">
    <property type="nucleotide sequence ID" value="NZ_JADEXQ010000008.1"/>
</dbReference>
<evidence type="ECO:0000256" key="1">
    <source>
        <dbReference type="SAM" id="Phobius"/>
    </source>
</evidence>
<dbReference type="AlphaFoldDB" id="A0A928VMT1"/>
<organism evidence="2 3">
    <name type="scientific">Romeriopsis navalis LEGE 11480</name>
    <dbReference type="NCBI Taxonomy" id="2777977"/>
    <lineage>
        <taxon>Bacteria</taxon>
        <taxon>Bacillati</taxon>
        <taxon>Cyanobacteriota</taxon>
        <taxon>Cyanophyceae</taxon>
        <taxon>Leptolyngbyales</taxon>
        <taxon>Leptolyngbyaceae</taxon>
        <taxon>Romeriopsis</taxon>
        <taxon>Romeriopsis navalis</taxon>
    </lineage>
</organism>
<feature type="transmembrane region" description="Helical" evidence="1">
    <location>
        <begin position="217"/>
        <end position="237"/>
    </location>
</feature>
<feature type="transmembrane region" description="Helical" evidence="1">
    <location>
        <begin position="305"/>
        <end position="329"/>
    </location>
</feature>
<keyword evidence="3" id="KW-1185">Reference proteome</keyword>